<accession>A0ABP0MD72</accession>
<comment type="caution">
    <text evidence="3">The sequence shown here is derived from an EMBL/GenBank/DDBJ whole genome shotgun (WGS) entry which is preliminary data.</text>
</comment>
<proteinExistence type="predicted"/>
<dbReference type="PANTHER" id="PTHR10183">
    <property type="entry name" value="CALPAIN"/>
    <property type="match status" value="1"/>
</dbReference>
<dbReference type="SMART" id="SM00230">
    <property type="entry name" value="CysPc"/>
    <property type="match status" value="1"/>
</dbReference>
<dbReference type="InterPro" id="IPR038765">
    <property type="entry name" value="Papain-like_cys_pep_sf"/>
</dbReference>
<dbReference type="SUPFAM" id="SSF54001">
    <property type="entry name" value="Cysteine proteinases"/>
    <property type="match status" value="1"/>
</dbReference>
<feature type="domain" description="Calpain catalytic" evidence="2">
    <location>
        <begin position="180"/>
        <end position="378"/>
    </location>
</feature>
<organism evidence="3 4">
    <name type="scientific">Durusdinium trenchii</name>
    <dbReference type="NCBI Taxonomy" id="1381693"/>
    <lineage>
        <taxon>Eukaryota</taxon>
        <taxon>Sar</taxon>
        <taxon>Alveolata</taxon>
        <taxon>Dinophyceae</taxon>
        <taxon>Suessiales</taxon>
        <taxon>Symbiodiniaceae</taxon>
        <taxon>Durusdinium</taxon>
    </lineage>
</organism>
<evidence type="ECO:0000313" key="3">
    <source>
        <dbReference type="EMBL" id="CAK9049118.1"/>
    </source>
</evidence>
<dbReference type="InterPro" id="IPR022684">
    <property type="entry name" value="Calpain_cysteine_protease"/>
</dbReference>
<gene>
    <name evidence="3" type="ORF">CCMP2556_LOCUS25202</name>
</gene>
<reference evidence="3 4" key="1">
    <citation type="submission" date="2024-02" db="EMBL/GenBank/DDBJ databases">
        <authorList>
            <person name="Chen Y."/>
            <person name="Shah S."/>
            <person name="Dougan E. K."/>
            <person name="Thang M."/>
            <person name="Chan C."/>
        </authorList>
    </citation>
    <scope>NUCLEOTIDE SEQUENCE [LARGE SCALE GENOMIC DNA]</scope>
</reference>
<sequence>MPDVTKESADGVEVFSQTANAWLHAHVSLLAATGKITVCYSIQGKKCRKHLSPFTKQIRVEDEAEETEEEADPDLSFHQVFRAARRFVLGDFDGSEFSLEKTLEKAAQMERQQRHHELYVHAASASQATMIARQASNNFREFGILFVDQENPEFNESFQRSACKRLSSEAVLFKKRPQASDVAQGGEAHNCGFMAALAAIADHQDGYLVRLLLEEEDDLNQCGCYRVSLFLNTSSRNLQKYRQAHPSLIASEKEVFFSNTRNSIKAEARGSWRTIVVDDIVPDSDGPRACRPKGAVDLTDALVILTGQSTFRIELARLNSAARKKLFKDLCEYKQRGLLVTAGILQNEAQVLPNGLVTRHAYTLLDFIPLLDHTKRHR</sequence>
<evidence type="ECO:0000313" key="4">
    <source>
        <dbReference type="Proteomes" id="UP001642484"/>
    </source>
</evidence>
<dbReference type="InterPro" id="IPR001300">
    <property type="entry name" value="Peptidase_C2_calpain_cat"/>
</dbReference>
<protein>
    <recommendedName>
        <fullName evidence="2">Calpain catalytic domain-containing protein</fullName>
    </recommendedName>
</protein>
<evidence type="ECO:0000256" key="1">
    <source>
        <dbReference type="PROSITE-ProRule" id="PRU00239"/>
    </source>
</evidence>
<evidence type="ECO:0000259" key="2">
    <source>
        <dbReference type="PROSITE" id="PS50203"/>
    </source>
</evidence>
<name>A0ABP0MD72_9DINO</name>
<dbReference type="EMBL" id="CAXAMN010016781">
    <property type="protein sequence ID" value="CAK9049118.1"/>
    <property type="molecule type" value="Genomic_DNA"/>
</dbReference>
<dbReference type="PANTHER" id="PTHR10183:SF423">
    <property type="entry name" value="LEUCINE-RICH REPEAT PROTEIN (LRRP)"/>
    <property type="match status" value="1"/>
</dbReference>
<dbReference type="Pfam" id="PF00648">
    <property type="entry name" value="Peptidase_C2"/>
    <property type="match status" value="1"/>
</dbReference>
<comment type="caution">
    <text evidence="1">Lacks conserved residue(s) required for the propagation of feature annotation.</text>
</comment>
<keyword evidence="4" id="KW-1185">Reference proteome</keyword>
<dbReference type="PROSITE" id="PS50203">
    <property type="entry name" value="CALPAIN_CAT"/>
    <property type="match status" value="1"/>
</dbReference>
<dbReference type="Gene3D" id="3.90.70.10">
    <property type="entry name" value="Cysteine proteinases"/>
    <property type="match status" value="1"/>
</dbReference>
<dbReference type="Proteomes" id="UP001642484">
    <property type="component" value="Unassembled WGS sequence"/>
</dbReference>